<reference evidence="3 4" key="1">
    <citation type="journal article" date="2015" name="Nature">
        <title>rRNA introns, odd ribosomes, and small enigmatic genomes across a large radiation of phyla.</title>
        <authorList>
            <person name="Brown C.T."/>
            <person name="Hug L.A."/>
            <person name="Thomas B.C."/>
            <person name="Sharon I."/>
            <person name="Castelle C.J."/>
            <person name="Singh A."/>
            <person name="Wilkins M.J."/>
            <person name="Williams K.H."/>
            <person name="Banfield J.F."/>
        </authorList>
    </citation>
    <scope>NUCLEOTIDE SEQUENCE [LARGE SCALE GENOMIC DNA]</scope>
</reference>
<organism evidence="3 4">
    <name type="scientific">Candidatus Woesebacteria bacterium GW2011_GWA1_41_13b</name>
    <dbReference type="NCBI Taxonomy" id="1618555"/>
    <lineage>
        <taxon>Bacteria</taxon>
        <taxon>Candidatus Woeseibacteriota</taxon>
    </lineage>
</organism>
<dbReference type="AlphaFoldDB" id="A0A0G0XTZ4"/>
<evidence type="ECO:0000313" key="3">
    <source>
        <dbReference type="EMBL" id="KKR91377.1"/>
    </source>
</evidence>
<dbReference type="PANTHER" id="PTHR43174">
    <property type="entry name" value="UDP-N-ACETYLGLUCOSAMINE 2-EPIMERASE"/>
    <property type="match status" value="1"/>
</dbReference>
<keyword evidence="1" id="KW-0413">Isomerase</keyword>
<dbReference type="EMBL" id="LCAO01000013">
    <property type="protein sequence ID" value="KKR91377.1"/>
    <property type="molecule type" value="Genomic_DNA"/>
</dbReference>
<dbReference type="Proteomes" id="UP000034676">
    <property type="component" value="Unassembled WGS sequence"/>
</dbReference>
<dbReference type="PANTHER" id="PTHR43174:SF1">
    <property type="entry name" value="UDP-N-ACETYLGLUCOSAMINE 2-EPIMERASE"/>
    <property type="match status" value="1"/>
</dbReference>
<name>A0A0G0XTZ4_9BACT</name>
<comment type="similarity">
    <text evidence="1">Belongs to the UDP-N-acetylglucosamine 2-epimerase family.</text>
</comment>
<dbReference type="GO" id="GO:0016853">
    <property type="term" value="F:isomerase activity"/>
    <property type="evidence" value="ECO:0007669"/>
    <property type="project" value="UniProtKB-KW"/>
</dbReference>
<feature type="domain" description="UDP-N-acetylglucosamine 2-epimerase" evidence="2">
    <location>
        <begin position="26"/>
        <end position="309"/>
    </location>
</feature>
<dbReference type="InterPro" id="IPR003331">
    <property type="entry name" value="UDP_GlcNAc_Epimerase_2_dom"/>
</dbReference>
<dbReference type="SUPFAM" id="SSF53756">
    <property type="entry name" value="UDP-Glycosyltransferase/glycogen phosphorylase"/>
    <property type="match status" value="1"/>
</dbReference>
<dbReference type="InterPro" id="IPR029767">
    <property type="entry name" value="WecB-like"/>
</dbReference>
<proteinExistence type="inferred from homology"/>
<gene>
    <name evidence="3" type="ORF">UU42_C0013G0008</name>
</gene>
<accession>A0A0G0XTZ4</accession>
<evidence type="ECO:0000256" key="1">
    <source>
        <dbReference type="RuleBase" id="RU003513"/>
    </source>
</evidence>
<comment type="caution">
    <text evidence="3">The sequence shown here is derived from an EMBL/GenBank/DDBJ whole genome shotgun (WGS) entry which is preliminary data.</text>
</comment>
<dbReference type="Gene3D" id="3.40.50.2000">
    <property type="entry name" value="Glycogen Phosphorylase B"/>
    <property type="match status" value="2"/>
</dbReference>
<dbReference type="Pfam" id="PF02350">
    <property type="entry name" value="Epimerase_2"/>
    <property type="match status" value="1"/>
</dbReference>
<protein>
    <submittedName>
        <fullName evidence="3">UDP-N-acetylglucosamine 2-epimerase</fullName>
    </submittedName>
</protein>
<evidence type="ECO:0000259" key="2">
    <source>
        <dbReference type="Pfam" id="PF02350"/>
    </source>
</evidence>
<evidence type="ECO:0000313" key="4">
    <source>
        <dbReference type="Proteomes" id="UP000034676"/>
    </source>
</evidence>
<sequence>MIYIILGTIGEFIKLFPVMKQLGRHGVGYRFVFTGQAAGTVNRNIKRLRIRKPDYVLSNRTKDLESISQLLAWIPKVFLAARRLPIRRNDYVIVHGDAVSTLLGFFIGKWYGAKIVHIESGKRTHSLFNPFPEEVIRIFISRFSDICFPANQNDANNIRYRGNVFQTKGNTIIDAVREVLHHKPSKTIRRLTRTPYVLFLVHRQENILLTNNLKTIVAILQIVLKEKFRIIWPLHTNTRYALVANNYLRFLHHLAKSYSFFTTSLFDYPDFIYLLSKCLFVVTDEGGVQEEAYILNKPTLVLRKTSENPGIGETAMLSDLDLERVRTFLRTYPTLVRRQEIRSSPSRMVVDVFRKKLL</sequence>